<protein>
    <submittedName>
        <fullName evidence="3">Uncharacterized conserved protein</fullName>
    </submittedName>
</protein>
<dbReference type="Pfam" id="PF07510">
    <property type="entry name" value="GmrSD_C"/>
    <property type="match status" value="1"/>
</dbReference>
<dbReference type="OrthoDB" id="9798761at2"/>
<keyword evidence="4" id="KW-1185">Reference proteome</keyword>
<feature type="domain" description="GmrSD restriction endonucleases N-terminal" evidence="1">
    <location>
        <begin position="11"/>
        <end position="216"/>
    </location>
</feature>
<evidence type="ECO:0000259" key="2">
    <source>
        <dbReference type="Pfam" id="PF07510"/>
    </source>
</evidence>
<dbReference type="InterPro" id="IPR004919">
    <property type="entry name" value="GmrSD_N"/>
</dbReference>
<evidence type="ECO:0000259" key="1">
    <source>
        <dbReference type="Pfam" id="PF03235"/>
    </source>
</evidence>
<dbReference type="PANTHER" id="PTHR35149:SF2">
    <property type="entry name" value="DUF262 DOMAIN-CONTAINING PROTEIN"/>
    <property type="match status" value="1"/>
</dbReference>
<evidence type="ECO:0000313" key="3">
    <source>
        <dbReference type="EMBL" id="STC69159.1"/>
    </source>
</evidence>
<reference evidence="3 4" key="1">
    <citation type="submission" date="2018-06" db="EMBL/GenBank/DDBJ databases">
        <authorList>
            <consortium name="Pathogen Informatics"/>
            <person name="Doyle S."/>
        </authorList>
    </citation>
    <scope>NUCLEOTIDE SEQUENCE [LARGE SCALE GENOMIC DNA]</scope>
    <source>
        <strain evidence="3 4">NCTC11862</strain>
    </source>
</reference>
<dbReference type="EMBL" id="UFXQ01000001">
    <property type="protein sequence ID" value="STC69159.1"/>
    <property type="molecule type" value="Genomic_DNA"/>
</dbReference>
<dbReference type="Proteomes" id="UP000254467">
    <property type="component" value="Unassembled WGS sequence"/>
</dbReference>
<dbReference type="STRING" id="35756.GCA_001044155_00333"/>
<gene>
    <name evidence="3" type="ORF">NCTC11862_00940</name>
</gene>
<dbReference type="PANTHER" id="PTHR35149">
    <property type="entry name" value="SLL5132 PROTEIN"/>
    <property type="match status" value="1"/>
</dbReference>
<dbReference type="AlphaFoldDB" id="A0A376CM28"/>
<sequence length="803" mass="92009">MKGEVRDIVRIFDGNDTELIIPVYQRNYDWSEEQCARLFDDLVDVITHDRPKHFFGAVVGNPETKFRWVVIDGQQRITTVSLLILALADALDEGEIESTDAELADRLRRNYLENAGSTVAEPKLKLKPVKDDLDSYRRLLTGQELNERSNATANYCYFRERIRDADFDGDKLWTAIGRLETMILDLENHDDPQRIFESLNSTGKSLTESDKIRNLVLMGLTVKEQENLYENYWNRIEHNVAYDTDAFIRLYLVTRTRKTPRLDHVYEAFKRFLDSTDDSIETVLHSMRDYSEYYRDLNTAKTGITQADRRLRRFNIMRREVAMPTLMPLLGDHRAGDLQAEDVAATIELIDSYIFRRLVVDIPTHGLNKIFATLYSEARRIRHHDALIADVIAYLLYRRAGTSGEFPDDNTFREAFGTRNFFAFRPHNRRYLFECLENRDSKDIVDVAGALERGELSVEHVMPQTLTKAWREELGPDAEEIHHEWLHRIGNLTVTGYNSEYSNSSFQTKKSIPEGFDSSPYRLNDSIKKADTWGEEQIERRSKRLSDIAVAYWAKPKTGFEPVREPLPEVPMGDDTDFTSRSIIAYEFNDVSVTVKSFKDMMRSLLKTLIAQHRESIFEYAEAGAFGFSAGPKPTNRYQEEIVSQLWVQTRNSTAEKMTILRGLFQHLGIDTDDLVFTLRPLTDDEEPEDNGPYADILKFLSQAESFINTDAVADDIADLRSGLRDAIQPYLTSQAQPRDIQTLREEATQNSFTPEEVFNAFQSLVEIDKYLPGKFVGAVTDGTIAALIRQLQGAEATGASGG</sequence>
<evidence type="ECO:0000313" key="4">
    <source>
        <dbReference type="Proteomes" id="UP000254467"/>
    </source>
</evidence>
<name>A0A376CM28_9CORY</name>
<dbReference type="InterPro" id="IPR011089">
    <property type="entry name" value="GmrSD_C"/>
</dbReference>
<accession>A0A376CM28</accession>
<organism evidence="3 4">
    <name type="scientific">Corynebacterium pilosum</name>
    <dbReference type="NCBI Taxonomy" id="35756"/>
    <lineage>
        <taxon>Bacteria</taxon>
        <taxon>Bacillati</taxon>
        <taxon>Actinomycetota</taxon>
        <taxon>Actinomycetes</taxon>
        <taxon>Mycobacteriales</taxon>
        <taxon>Corynebacteriaceae</taxon>
        <taxon>Corynebacterium</taxon>
    </lineage>
</organism>
<feature type="domain" description="GmrSD restriction endonucleases C-terminal" evidence="2">
    <location>
        <begin position="407"/>
        <end position="547"/>
    </location>
</feature>
<dbReference type="Pfam" id="PF03235">
    <property type="entry name" value="GmrSD_N"/>
    <property type="match status" value="1"/>
</dbReference>
<proteinExistence type="predicted"/>
<dbReference type="RefSeq" id="WP_018582635.1">
    <property type="nucleotide sequence ID" value="NZ_LDYD01000019.1"/>
</dbReference>